<dbReference type="EMBL" id="BK059109">
    <property type="protein sequence ID" value="DAE31772.1"/>
    <property type="molecule type" value="Genomic_DNA"/>
</dbReference>
<reference evidence="1" key="1">
    <citation type="journal article" date="2021" name="Proc. Natl. Acad. Sci. U.S.A.">
        <title>A Catalog of Tens of Thousands of Viruses from Human Metagenomes Reveals Hidden Associations with Chronic Diseases.</title>
        <authorList>
            <person name="Tisza M.J."/>
            <person name="Buck C.B."/>
        </authorList>
    </citation>
    <scope>NUCLEOTIDE SEQUENCE</scope>
    <source>
        <strain evidence="1">CtBM815</strain>
    </source>
</reference>
<organism evidence="1">
    <name type="scientific">virus sp. ctBM815</name>
    <dbReference type="NCBI Taxonomy" id="2825806"/>
    <lineage>
        <taxon>Viruses</taxon>
    </lineage>
</organism>
<proteinExistence type="predicted"/>
<evidence type="ECO:0000313" key="1">
    <source>
        <dbReference type="EMBL" id="DAE31772.1"/>
    </source>
</evidence>
<protein>
    <submittedName>
        <fullName evidence="1">Uncharacterized protein</fullName>
    </submittedName>
</protein>
<accession>A0A8S5RLA8</accession>
<sequence length="39" mass="4248">MSPAKPRMFVPLGSDTLLFVPNPTYSPCTPFIKHSTVVA</sequence>
<name>A0A8S5RLA8_9VIRU</name>